<dbReference type="Pfam" id="PF01370">
    <property type="entry name" value="Epimerase"/>
    <property type="match status" value="1"/>
</dbReference>
<protein>
    <recommendedName>
        <fullName evidence="1">NAD-dependent epimerase/dehydratase domain-containing protein</fullName>
    </recommendedName>
</protein>
<gene>
    <name evidence="2" type="ORF">DP114_09590</name>
</gene>
<evidence type="ECO:0000259" key="1">
    <source>
        <dbReference type="Pfam" id="PF01370"/>
    </source>
</evidence>
<dbReference type="PANTHER" id="PTHR43238">
    <property type="entry name" value="GDP-L-FUCOSE SYNTHASE"/>
    <property type="match status" value="1"/>
</dbReference>
<dbReference type="GO" id="GO:0050577">
    <property type="term" value="F:GDP-L-fucose synthase activity"/>
    <property type="evidence" value="ECO:0007669"/>
    <property type="project" value="TreeGrafter"/>
</dbReference>
<dbReference type="Gene3D" id="3.40.50.720">
    <property type="entry name" value="NAD(P)-binding Rossmann-like Domain"/>
    <property type="match status" value="1"/>
</dbReference>
<keyword evidence="3" id="KW-1185">Reference proteome</keyword>
<feature type="domain" description="NAD-dependent epimerase/dehydratase" evidence="1">
    <location>
        <begin position="8"/>
        <end position="244"/>
    </location>
</feature>
<dbReference type="InterPro" id="IPR001509">
    <property type="entry name" value="Epimerase_deHydtase"/>
</dbReference>
<evidence type="ECO:0000313" key="3">
    <source>
        <dbReference type="Proteomes" id="UP000503129"/>
    </source>
</evidence>
<name>A0A856MDE4_9CYAN</name>
<dbReference type="InterPro" id="IPR036291">
    <property type="entry name" value="NAD(P)-bd_dom_sf"/>
</dbReference>
<evidence type="ECO:0000313" key="2">
    <source>
        <dbReference type="EMBL" id="QDL08119.1"/>
    </source>
</evidence>
<organism evidence="2 3">
    <name type="scientific">Brasilonema sennae CENA114</name>
    <dbReference type="NCBI Taxonomy" id="415709"/>
    <lineage>
        <taxon>Bacteria</taxon>
        <taxon>Bacillati</taxon>
        <taxon>Cyanobacteriota</taxon>
        <taxon>Cyanophyceae</taxon>
        <taxon>Nostocales</taxon>
        <taxon>Scytonemataceae</taxon>
        <taxon>Brasilonema</taxon>
        <taxon>Bromeliae group (in: Brasilonema)</taxon>
    </lineage>
</organism>
<dbReference type="Proteomes" id="UP000503129">
    <property type="component" value="Chromosome"/>
</dbReference>
<dbReference type="EMBL" id="CP030118">
    <property type="protein sequence ID" value="QDL08119.1"/>
    <property type="molecule type" value="Genomic_DNA"/>
</dbReference>
<dbReference type="RefSeq" id="WP_169265184.1">
    <property type="nucleotide sequence ID" value="NZ_CAWOXK010000001.1"/>
</dbReference>
<accession>A0A856MDE4</accession>
<dbReference type="KEGG" id="bsen:DP114_09590"/>
<proteinExistence type="predicted"/>
<dbReference type="Gene3D" id="3.90.25.10">
    <property type="entry name" value="UDP-galactose 4-epimerase, domain 1"/>
    <property type="match status" value="1"/>
</dbReference>
<dbReference type="AlphaFoldDB" id="A0A856MDE4"/>
<sequence>MFYKNKKVLVTGGAGLIGTHLIEELLNRGAVVRATLHKKPSLVQDERIEYVQCDLTQRDDCYEVVKGMNYVFLCAANTSGAAVMARNPVAHVTINLLLNSQMFEAACLSKVNRLLFISSTTIYPPADYPVKETEAFVGDPYPSYMGVGWMKRYIEKLAQFYYQRYGFKVAVVRPTNVYGPYDKFDFETSQVLPALIRRSLEKQNPFEVWGDGSTVRDFVYATDLVTGILAAMEHCANCDPINIGSGQPVTIKEAVELILKLTGHTVPPTYDPSKPTTIPIRLVDLTKAQKLLNYQPKVDFETGLKQTINWYRQVTGL</sequence>
<dbReference type="SUPFAM" id="SSF51735">
    <property type="entry name" value="NAD(P)-binding Rossmann-fold domains"/>
    <property type="match status" value="1"/>
</dbReference>
<dbReference type="PANTHER" id="PTHR43238:SF1">
    <property type="entry name" value="GDP-L-FUCOSE SYNTHASE"/>
    <property type="match status" value="1"/>
</dbReference>
<reference evidence="2 3" key="1">
    <citation type="submission" date="2018-06" db="EMBL/GenBank/DDBJ databases">
        <title>Comparative genomics of Brasilonema spp. strains.</title>
        <authorList>
            <person name="Alvarenga D.O."/>
            <person name="Fiore M.F."/>
            <person name="Varani A.M."/>
        </authorList>
    </citation>
    <scope>NUCLEOTIDE SEQUENCE [LARGE SCALE GENOMIC DNA]</scope>
    <source>
        <strain evidence="2 3">CENA114</strain>
    </source>
</reference>